<dbReference type="GO" id="GO:0005506">
    <property type="term" value="F:iron ion binding"/>
    <property type="evidence" value="ECO:0007669"/>
    <property type="project" value="InterPro"/>
</dbReference>
<comment type="subcellular location">
    <subcellularLocation>
        <location evidence="1">Membrane</location>
    </subcellularLocation>
</comment>
<dbReference type="PRINTS" id="PR00385">
    <property type="entry name" value="P450"/>
</dbReference>
<evidence type="ECO:0000256" key="12">
    <source>
        <dbReference type="RuleBase" id="RU000461"/>
    </source>
</evidence>
<dbReference type="InterPro" id="IPR002403">
    <property type="entry name" value="Cyt_P450_E_grp-IV"/>
</dbReference>
<dbReference type="EMBL" id="AP008207">
    <property type="protein sequence ID" value="BAH91202.1"/>
    <property type="molecule type" value="Genomic_DNA"/>
</dbReference>
<dbReference type="PRINTS" id="PR00465">
    <property type="entry name" value="EP450IV"/>
</dbReference>
<dbReference type="InterPro" id="IPR050665">
    <property type="entry name" value="Cytochrome_P450_Monooxygen"/>
</dbReference>
<feature type="compositionally biased region" description="Gly residues" evidence="13">
    <location>
        <begin position="221"/>
        <end position="237"/>
    </location>
</feature>
<dbReference type="PROSITE" id="PS00086">
    <property type="entry name" value="CYTOCHROME_P450"/>
    <property type="match status" value="1"/>
</dbReference>
<keyword evidence="8 11" id="KW-0408">Iron</keyword>
<dbReference type="InterPro" id="IPR001128">
    <property type="entry name" value="Cyt_P450"/>
</dbReference>
<dbReference type="Gene3D" id="1.10.630.10">
    <property type="entry name" value="Cytochrome P450"/>
    <property type="match status" value="1"/>
</dbReference>
<evidence type="ECO:0000256" key="4">
    <source>
        <dbReference type="ARBA" id="ARBA00022692"/>
    </source>
</evidence>
<dbReference type="GO" id="GO:0006629">
    <property type="term" value="P:lipid metabolic process"/>
    <property type="evidence" value="ECO:0007669"/>
    <property type="project" value="UniProtKB-ARBA"/>
</dbReference>
<keyword evidence="3 11" id="KW-0349">Heme</keyword>
<evidence type="ECO:0000256" key="8">
    <source>
        <dbReference type="ARBA" id="ARBA00023004"/>
    </source>
</evidence>
<evidence type="ECO:0000313" key="15">
    <source>
        <dbReference type="Proteomes" id="UP000000763"/>
    </source>
</evidence>
<evidence type="ECO:0000256" key="10">
    <source>
        <dbReference type="ARBA" id="ARBA00023136"/>
    </source>
</evidence>
<evidence type="ECO:0000256" key="9">
    <source>
        <dbReference type="ARBA" id="ARBA00023033"/>
    </source>
</evidence>
<proteinExistence type="inferred from homology"/>
<sequence length="248" mass="26392">MVQVTMILYEVLRLYPPAVTLTRQTYKQIEIGGVTYPAGVIIELPLLLIHSDPDIWGSDVHKFNPERFAEGISKASKDPGAFLPFSWGPRICIGQNFALLETKMALCMILQHLELELALSYTHAPQSLPVESRRLKVWAFVSDVRGHWASASPAQSWSRGWRCPLLPAAATSPAAHLAPAAAGGASLLRDSPAGAEREAPLAAAAAAAGRGVGRVGRRRGGASGVGHSGGWVPPGGGLEREGRARRGI</sequence>
<comment type="similarity">
    <text evidence="2 12">Belongs to the cytochrome P450 family.</text>
</comment>
<keyword evidence="9 12" id="KW-0503">Monooxygenase</keyword>
<dbReference type="PANTHER" id="PTHR24282">
    <property type="entry name" value="CYTOCHROME P450 FAMILY MEMBER"/>
    <property type="match status" value="1"/>
</dbReference>
<keyword evidence="10" id="KW-0472">Membrane</keyword>
<dbReference type="GO" id="GO:0016020">
    <property type="term" value="C:membrane"/>
    <property type="evidence" value="ECO:0007669"/>
    <property type="project" value="UniProtKB-SubCell"/>
</dbReference>
<evidence type="ECO:0000256" key="5">
    <source>
        <dbReference type="ARBA" id="ARBA00022723"/>
    </source>
</evidence>
<dbReference type="InterPro" id="IPR036396">
    <property type="entry name" value="Cyt_P450_sf"/>
</dbReference>
<evidence type="ECO:0000256" key="2">
    <source>
        <dbReference type="ARBA" id="ARBA00010617"/>
    </source>
</evidence>
<dbReference type="GO" id="GO:0020037">
    <property type="term" value="F:heme binding"/>
    <property type="evidence" value="ECO:0007669"/>
    <property type="project" value="InterPro"/>
</dbReference>
<reference evidence="15" key="2">
    <citation type="journal article" date="2008" name="Nucleic Acids Res.">
        <title>The rice annotation project database (RAP-DB): 2008 update.</title>
        <authorList>
            <consortium name="The rice annotation project (RAP)"/>
        </authorList>
    </citation>
    <scope>GENOME REANNOTATION</scope>
    <source>
        <strain evidence="15">cv. Nipponbare</strain>
    </source>
</reference>
<evidence type="ECO:0000313" key="14">
    <source>
        <dbReference type="EMBL" id="BAH91202.1"/>
    </source>
</evidence>
<dbReference type="AlphaFoldDB" id="C7IXF8"/>
<dbReference type="PANTHER" id="PTHR24282:SF158">
    <property type="entry name" value="CYTOCHROME P450"/>
    <property type="match status" value="1"/>
</dbReference>
<dbReference type="Pfam" id="PF00067">
    <property type="entry name" value="p450"/>
    <property type="match status" value="1"/>
</dbReference>
<keyword evidence="4" id="KW-0812">Transmembrane</keyword>
<protein>
    <submittedName>
        <fullName evidence="14">Os01g0627966 protein</fullName>
    </submittedName>
</protein>
<gene>
    <name evidence="14" type="ordered locus">Os01g0627966</name>
</gene>
<name>C7IXF8_ORYSJ</name>
<accession>C7IXF8</accession>
<dbReference type="SUPFAM" id="SSF48264">
    <property type="entry name" value="Cytochrome P450"/>
    <property type="match status" value="1"/>
</dbReference>
<dbReference type="InterPro" id="IPR017972">
    <property type="entry name" value="Cyt_P450_CS"/>
</dbReference>
<keyword evidence="6" id="KW-1133">Transmembrane helix</keyword>
<dbReference type="Proteomes" id="UP000000763">
    <property type="component" value="Chromosome 1"/>
</dbReference>
<keyword evidence="5 11" id="KW-0479">Metal-binding</keyword>
<organism evidence="14 15">
    <name type="scientific">Oryza sativa subsp. japonica</name>
    <name type="common">Rice</name>
    <dbReference type="NCBI Taxonomy" id="39947"/>
    <lineage>
        <taxon>Eukaryota</taxon>
        <taxon>Viridiplantae</taxon>
        <taxon>Streptophyta</taxon>
        <taxon>Embryophyta</taxon>
        <taxon>Tracheophyta</taxon>
        <taxon>Spermatophyta</taxon>
        <taxon>Magnoliopsida</taxon>
        <taxon>Liliopsida</taxon>
        <taxon>Poales</taxon>
        <taxon>Poaceae</taxon>
        <taxon>BOP clade</taxon>
        <taxon>Oryzoideae</taxon>
        <taxon>Oryzeae</taxon>
        <taxon>Oryzinae</taxon>
        <taxon>Oryza</taxon>
        <taxon>Oryza sativa</taxon>
    </lineage>
</organism>
<feature type="binding site" description="axial binding residue" evidence="11">
    <location>
        <position position="92"/>
    </location>
    <ligand>
        <name>heme</name>
        <dbReference type="ChEBI" id="CHEBI:30413"/>
    </ligand>
    <ligandPart>
        <name>Fe</name>
        <dbReference type="ChEBI" id="CHEBI:18248"/>
    </ligandPart>
</feature>
<reference evidence="14 15" key="1">
    <citation type="journal article" date="2005" name="Nature">
        <title>The map-based sequence of the rice genome.</title>
        <authorList>
            <consortium name="International rice genome sequencing project (IRGSP)"/>
            <person name="Matsumoto T."/>
            <person name="Wu J."/>
            <person name="Kanamori H."/>
            <person name="Katayose Y."/>
            <person name="Fujisawa M."/>
            <person name="Namiki N."/>
            <person name="Mizuno H."/>
            <person name="Yamamoto K."/>
            <person name="Antonio B.A."/>
            <person name="Baba T."/>
            <person name="Sakata K."/>
            <person name="Nagamura Y."/>
            <person name="Aoki H."/>
            <person name="Arikawa K."/>
            <person name="Arita K."/>
            <person name="Bito T."/>
            <person name="Chiden Y."/>
            <person name="Fujitsuka N."/>
            <person name="Fukunaka R."/>
            <person name="Hamada M."/>
            <person name="Harada C."/>
            <person name="Hayashi A."/>
            <person name="Hijishita S."/>
            <person name="Honda M."/>
            <person name="Hosokawa S."/>
            <person name="Ichikawa Y."/>
            <person name="Idonuma A."/>
            <person name="Iijima M."/>
            <person name="Ikeda M."/>
            <person name="Ikeno M."/>
            <person name="Ito K."/>
            <person name="Ito S."/>
            <person name="Ito T."/>
            <person name="Ito Y."/>
            <person name="Ito Y."/>
            <person name="Iwabuchi A."/>
            <person name="Kamiya K."/>
            <person name="Karasawa W."/>
            <person name="Kurita K."/>
            <person name="Katagiri S."/>
            <person name="Kikuta A."/>
            <person name="Kobayashi H."/>
            <person name="Kobayashi N."/>
            <person name="Machita K."/>
            <person name="Maehara T."/>
            <person name="Masukawa M."/>
            <person name="Mizubayashi T."/>
            <person name="Mukai Y."/>
            <person name="Nagasaki H."/>
            <person name="Nagata Y."/>
            <person name="Naito S."/>
            <person name="Nakashima M."/>
            <person name="Nakama Y."/>
            <person name="Nakamichi Y."/>
            <person name="Nakamura M."/>
            <person name="Meguro A."/>
            <person name="Negishi M."/>
            <person name="Ohta I."/>
            <person name="Ohta T."/>
            <person name="Okamoto M."/>
            <person name="Ono N."/>
            <person name="Saji S."/>
            <person name="Sakaguchi M."/>
            <person name="Sakai K."/>
            <person name="Shibata M."/>
            <person name="Shimokawa T."/>
            <person name="Song J."/>
            <person name="Takazaki Y."/>
            <person name="Terasawa K."/>
            <person name="Tsugane M."/>
            <person name="Tsuji K."/>
            <person name="Ueda S."/>
            <person name="Waki K."/>
            <person name="Yamagata H."/>
            <person name="Yamamoto M."/>
            <person name="Yamamoto S."/>
            <person name="Yamane H."/>
            <person name="Yoshiki S."/>
            <person name="Yoshihara R."/>
            <person name="Yukawa K."/>
            <person name="Zhong H."/>
            <person name="Yano M."/>
            <person name="Yuan Q."/>
            <person name="Ouyang S."/>
            <person name="Liu J."/>
            <person name="Jones K.M."/>
            <person name="Gansberger K."/>
            <person name="Moffat K."/>
            <person name="Hill J."/>
            <person name="Bera J."/>
            <person name="Fadrosh D."/>
            <person name="Jin S."/>
            <person name="Johri S."/>
            <person name="Kim M."/>
            <person name="Overton L."/>
            <person name="Reardon M."/>
            <person name="Tsitrin T."/>
            <person name="Vuong H."/>
            <person name="Weaver B."/>
            <person name="Ciecko A."/>
            <person name="Tallon L."/>
            <person name="Jackson J."/>
            <person name="Pai G."/>
            <person name="Aken S.V."/>
            <person name="Utterback T."/>
            <person name="Reidmuller S."/>
            <person name="Feldblyum T."/>
            <person name="Hsiao J."/>
            <person name="Zismann V."/>
            <person name="Iobst S."/>
            <person name="de Vazeille A.R."/>
            <person name="Buell C.R."/>
            <person name="Ying K."/>
            <person name="Li Y."/>
            <person name="Lu T."/>
            <person name="Huang Y."/>
            <person name="Zhao Q."/>
            <person name="Feng Q."/>
            <person name="Zhang L."/>
            <person name="Zhu J."/>
            <person name="Weng Q."/>
            <person name="Mu J."/>
            <person name="Lu Y."/>
            <person name="Fan D."/>
            <person name="Liu Y."/>
            <person name="Guan J."/>
            <person name="Zhang Y."/>
            <person name="Yu S."/>
            <person name="Liu X."/>
            <person name="Zhang Y."/>
            <person name="Hong G."/>
            <person name="Han B."/>
            <person name="Choisne N."/>
            <person name="Demange N."/>
            <person name="Orjeda G."/>
            <person name="Samain S."/>
            <person name="Cattolico L."/>
            <person name="Pelletier E."/>
            <person name="Couloux A."/>
            <person name="Segurens B."/>
            <person name="Wincker P."/>
            <person name="D'Hont A."/>
            <person name="Scarpelli C."/>
            <person name="Weissenbach J."/>
            <person name="Salanoubat M."/>
            <person name="Quetier F."/>
            <person name="Yu Y."/>
            <person name="Kim H.R."/>
            <person name="Rambo T."/>
            <person name="Currie J."/>
            <person name="Collura K."/>
            <person name="Luo M."/>
            <person name="Yang T."/>
            <person name="Ammiraju J.S.S."/>
            <person name="Engler F."/>
            <person name="Soderlund C."/>
            <person name="Wing R.A."/>
            <person name="Palmer L.E."/>
            <person name="de la Bastide M."/>
            <person name="Spiegel L."/>
            <person name="Nascimento L."/>
            <person name="Zutavern T."/>
            <person name="O'Shaughnessy A."/>
            <person name="Dike S."/>
            <person name="Dedhia N."/>
            <person name="Preston R."/>
            <person name="Balija V."/>
            <person name="McCombie W.R."/>
            <person name="Chow T."/>
            <person name="Chen H."/>
            <person name="Chung M."/>
            <person name="Chen C."/>
            <person name="Shaw J."/>
            <person name="Wu H."/>
            <person name="Hsiao K."/>
            <person name="Chao Y."/>
            <person name="Chu M."/>
            <person name="Cheng C."/>
            <person name="Hour A."/>
            <person name="Lee P."/>
            <person name="Lin S."/>
            <person name="Lin Y."/>
            <person name="Liou J."/>
            <person name="Liu S."/>
            <person name="Hsing Y."/>
            <person name="Raghuvanshi S."/>
            <person name="Mohanty A."/>
            <person name="Bharti A.K."/>
            <person name="Gaur A."/>
            <person name="Gupta V."/>
            <person name="Kumar D."/>
            <person name="Ravi V."/>
            <person name="Vij S."/>
            <person name="Kapur A."/>
            <person name="Khurana P."/>
            <person name="Khurana P."/>
            <person name="Khurana J.P."/>
            <person name="Tyagi A.K."/>
            <person name="Gaikwad K."/>
            <person name="Singh A."/>
            <person name="Dalal V."/>
            <person name="Srivastava S."/>
            <person name="Dixit A."/>
            <person name="Pal A.K."/>
            <person name="Ghazi I.A."/>
            <person name="Yadav M."/>
            <person name="Pandit A."/>
            <person name="Bhargava A."/>
            <person name="Sureshbabu K."/>
            <person name="Batra K."/>
            <person name="Sharma T.R."/>
            <person name="Mohapatra T."/>
            <person name="Singh N.K."/>
            <person name="Messing J."/>
            <person name="Nelson A.B."/>
            <person name="Fuks G."/>
            <person name="Kavchok S."/>
            <person name="Keizer G."/>
            <person name="Linton E."/>
            <person name="Llaca V."/>
            <person name="Song R."/>
            <person name="Tanyolac B."/>
            <person name="Young S."/>
            <person name="Ho-Il K."/>
            <person name="Hahn J.H."/>
            <person name="Sangsakoo G."/>
            <person name="Vanavichit A."/>
            <person name="de Mattos Luiz.A.T."/>
            <person name="Zimmer P.D."/>
            <person name="Malone G."/>
            <person name="Dellagostin O."/>
            <person name="de Oliveira A.C."/>
            <person name="Bevan M."/>
            <person name="Bancroft I."/>
            <person name="Minx P."/>
            <person name="Cordum H."/>
            <person name="Wilson R."/>
            <person name="Cheng Z."/>
            <person name="Jin W."/>
            <person name="Jiang J."/>
            <person name="Leong S.A."/>
            <person name="Iwama H."/>
            <person name="Gojobori T."/>
            <person name="Itoh T."/>
            <person name="Niimura Y."/>
            <person name="Fujii Y."/>
            <person name="Habara T."/>
            <person name="Sakai H."/>
            <person name="Sato Y."/>
            <person name="Wilson G."/>
            <person name="Kumar K."/>
            <person name="McCouch S."/>
            <person name="Juretic N."/>
            <person name="Hoen D."/>
            <person name="Wright S."/>
            <person name="Bruskiewich R."/>
            <person name="Bureau T."/>
            <person name="Miyao A."/>
            <person name="Hirochika H."/>
            <person name="Nishikawa T."/>
            <person name="Kadowaki K."/>
            <person name="Sugiura M."/>
            <person name="Burr B."/>
            <person name="Sasaki T."/>
        </authorList>
    </citation>
    <scope>NUCLEOTIDE SEQUENCE [LARGE SCALE GENOMIC DNA]</scope>
    <source>
        <strain evidence="15">cv. Nipponbare</strain>
    </source>
</reference>
<dbReference type="GO" id="GO:0016705">
    <property type="term" value="F:oxidoreductase activity, acting on paired donors, with incorporation or reduction of molecular oxygen"/>
    <property type="evidence" value="ECO:0007669"/>
    <property type="project" value="InterPro"/>
</dbReference>
<feature type="compositionally biased region" description="Basic and acidic residues" evidence="13">
    <location>
        <begin position="238"/>
        <end position="248"/>
    </location>
</feature>
<evidence type="ECO:0000256" key="1">
    <source>
        <dbReference type="ARBA" id="ARBA00004370"/>
    </source>
</evidence>
<evidence type="ECO:0000256" key="3">
    <source>
        <dbReference type="ARBA" id="ARBA00022617"/>
    </source>
</evidence>
<evidence type="ECO:0000256" key="13">
    <source>
        <dbReference type="SAM" id="MobiDB-lite"/>
    </source>
</evidence>
<keyword evidence="7 12" id="KW-0560">Oxidoreductase</keyword>
<comment type="cofactor">
    <cofactor evidence="11">
        <name>heme</name>
        <dbReference type="ChEBI" id="CHEBI:30413"/>
    </cofactor>
</comment>
<evidence type="ECO:0000256" key="11">
    <source>
        <dbReference type="PIRSR" id="PIRSR602403-1"/>
    </source>
</evidence>
<evidence type="ECO:0000256" key="6">
    <source>
        <dbReference type="ARBA" id="ARBA00022989"/>
    </source>
</evidence>
<feature type="region of interest" description="Disordered" evidence="13">
    <location>
        <begin position="210"/>
        <end position="248"/>
    </location>
</feature>
<dbReference type="GO" id="GO:0004497">
    <property type="term" value="F:monooxygenase activity"/>
    <property type="evidence" value="ECO:0007669"/>
    <property type="project" value="UniProtKB-KW"/>
</dbReference>
<evidence type="ECO:0000256" key="7">
    <source>
        <dbReference type="ARBA" id="ARBA00023002"/>
    </source>
</evidence>
<dbReference type="KEGG" id="dosa:Os01g0627966"/>